<evidence type="ECO:0000313" key="1">
    <source>
        <dbReference type="EMBL" id="KKN42006.1"/>
    </source>
</evidence>
<dbReference type="EMBL" id="LAZR01001611">
    <property type="protein sequence ID" value="KKN42006.1"/>
    <property type="molecule type" value="Genomic_DNA"/>
</dbReference>
<sequence length="119" mass="12862">MARVTNAQVKGIIVTTIDTEPFIRSANVFVTNKLTNQGLSDALLTEIELWLAAHFVAIREGKITDETMGDAKVAFERAKMGKGLEATSYGQQALVLDSTGILAQSGKKRAIIQVVGRNE</sequence>
<organism evidence="1">
    <name type="scientific">marine sediment metagenome</name>
    <dbReference type="NCBI Taxonomy" id="412755"/>
    <lineage>
        <taxon>unclassified sequences</taxon>
        <taxon>metagenomes</taxon>
        <taxon>ecological metagenomes</taxon>
    </lineage>
</organism>
<comment type="caution">
    <text evidence="1">The sequence shown here is derived from an EMBL/GenBank/DDBJ whole genome shotgun (WGS) entry which is preliminary data.</text>
</comment>
<dbReference type="AlphaFoldDB" id="A0A0F9SYP5"/>
<reference evidence="1" key="1">
    <citation type="journal article" date="2015" name="Nature">
        <title>Complex archaea that bridge the gap between prokaryotes and eukaryotes.</title>
        <authorList>
            <person name="Spang A."/>
            <person name="Saw J.H."/>
            <person name="Jorgensen S.L."/>
            <person name="Zaremba-Niedzwiedzka K."/>
            <person name="Martijn J."/>
            <person name="Lind A.E."/>
            <person name="van Eijk R."/>
            <person name="Schleper C."/>
            <person name="Guy L."/>
            <person name="Ettema T.J."/>
        </authorList>
    </citation>
    <scope>NUCLEOTIDE SEQUENCE</scope>
</reference>
<protein>
    <submittedName>
        <fullName evidence="1">Uncharacterized protein</fullName>
    </submittedName>
</protein>
<accession>A0A0F9SYP5</accession>
<name>A0A0F9SYP5_9ZZZZ</name>
<gene>
    <name evidence="1" type="ORF">LCGC14_0717660</name>
</gene>
<proteinExistence type="predicted"/>